<protein>
    <submittedName>
        <fullName evidence="1">Uncharacterized protein</fullName>
    </submittedName>
</protein>
<reference evidence="1" key="2">
    <citation type="submission" date="2021-04" db="EMBL/GenBank/DDBJ databases">
        <authorList>
            <person name="Gilroy R."/>
        </authorList>
    </citation>
    <scope>NUCLEOTIDE SEQUENCE</scope>
    <source>
        <strain evidence="1">A6-441</strain>
    </source>
</reference>
<name>A0A9E2L050_9FUSO</name>
<comment type="caution">
    <text evidence="1">The sequence shown here is derived from an EMBL/GenBank/DDBJ whole genome shotgun (WGS) entry which is preliminary data.</text>
</comment>
<proteinExistence type="predicted"/>
<evidence type="ECO:0000313" key="1">
    <source>
        <dbReference type="EMBL" id="MBU3842645.1"/>
    </source>
</evidence>
<reference evidence="1" key="1">
    <citation type="journal article" date="2021" name="PeerJ">
        <title>Extensive microbial diversity within the chicken gut microbiome revealed by metagenomics and culture.</title>
        <authorList>
            <person name="Gilroy R."/>
            <person name="Ravi A."/>
            <person name="Getino M."/>
            <person name="Pursley I."/>
            <person name="Horton D.L."/>
            <person name="Alikhan N.F."/>
            <person name="Baker D."/>
            <person name="Gharbi K."/>
            <person name="Hall N."/>
            <person name="Watson M."/>
            <person name="Adriaenssens E.M."/>
            <person name="Foster-Nyarko E."/>
            <person name="Jarju S."/>
            <person name="Secka A."/>
            <person name="Antonio M."/>
            <person name="Oren A."/>
            <person name="Chaudhuri R.R."/>
            <person name="La Ragione R."/>
            <person name="Hildebrand F."/>
            <person name="Pallen M.J."/>
        </authorList>
    </citation>
    <scope>NUCLEOTIDE SEQUENCE</scope>
    <source>
        <strain evidence="1">A6-441</strain>
    </source>
</reference>
<evidence type="ECO:0000313" key="2">
    <source>
        <dbReference type="Proteomes" id="UP000724657"/>
    </source>
</evidence>
<dbReference type="AlphaFoldDB" id="A0A9E2L050"/>
<dbReference type="SUPFAM" id="SSF160719">
    <property type="entry name" value="gpW/gp25-like"/>
    <property type="match status" value="1"/>
</dbReference>
<sequence>MEMQITQNEKEYIFKPKNSSKEIAQNIENIVTRVKGNIPLARHKGIIVENVDKPQLVIEAEMTADTVEEIEREEKRFKVSEINLTSNNGIKTLVQASVKGEIIDD</sequence>
<organism evidence="1 2">
    <name type="scientific">Candidatus Fusobacterium pullicola</name>
    <dbReference type="NCBI Taxonomy" id="2838601"/>
    <lineage>
        <taxon>Bacteria</taxon>
        <taxon>Fusobacteriati</taxon>
        <taxon>Fusobacteriota</taxon>
        <taxon>Fusobacteriia</taxon>
        <taxon>Fusobacteriales</taxon>
        <taxon>Fusobacteriaceae</taxon>
        <taxon>Fusobacterium</taxon>
    </lineage>
</organism>
<dbReference type="EMBL" id="JAHLFN010000065">
    <property type="protein sequence ID" value="MBU3842645.1"/>
    <property type="molecule type" value="Genomic_DNA"/>
</dbReference>
<dbReference type="Gene3D" id="3.10.450.40">
    <property type="match status" value="1"/>
</dbReference>
<gene>
    <name evidence="1" type="ORF">IAA47_06670</name>
</gene>
<accession>A0A9E2L050</accession>
<dbReference type="Proteomes" id="UP000724657">
    <property type="component" value="Unassembled WGS sequence"/>
</dbReference>